<dbReference type="AlphaFoldDB" id="A0A512DAH9"/>
<dbReference type="Proteomes" id="UP000321181">
    <property type="component" value="Unassembled WGS sequence"/>
</dbReference>
<evidence type="ECO:0000313" key="3">
    <source>
        <dbReference type="Proteomes" id="UP000321181"/>
    </source>
</evidence>
<keyword evidence="3" id="KW-1185">Reference proteome</keyword>
<proteinExistence type="predicted"/>
<organism evidence="2 3">
    <name type="scientific">Cellulomonas aerilata</name>
    <dbReference type="NCBI Taxonomy" id="515326"/>
    <lineage>
        <taxon>Bacteria</taxon>
        <taxon>Bacillati</taxon>
        <taxon>Actinomycetota</taxon>
        <taxon>Actinomycetes</taxon>
        <taxon>Micrococcales</taxon>
        <taxon>Cellulomonadaceae</taxon>
        <taxon>Cellulomonas</taxon>
    </lineage>
</organism>
<name>A0A512DAH9_9CELL</name>
<dbReference type="EMBL" id="BJYY01000004">
    <property type="protein sequence ID" value="GEO33240.1"/>
    <property type="molecule type" value="Genomic_DNA"/>
</dbReference>
<evidence type="ECO:0000256" key="1">
    <source>
        <dbReference type="SAM" id="MobiDB-lite"/>
    </source>
</evidence>
<comment type="caution">
    <text evidence="2">The sequence shown here is derived from an EMBL/GenBank/DDBJ whole genome shotgun (WGS) entry which is preliminary data.</text>
</comment>
<feature type="region of interest" description="Disordered" evidence="1">
    <location>
        <begin position="99"/>
        <end position="127"/>
    </location>
</feature>
<reference evidence="2 3" key="1">
    <citation type="submission" date="2019-07" db="EMBL/GenBank/DDBJ databases">
        <title>Whole genome shotgun sequence of Cellulomonas aerilata NBRC 106308.</title>
        <authorList>
            <person name="Hosoyama A."/>
            <person name="Uohara A."/>
            <person name="Ohji S."/>
            <person name="Ichikawa N."/>
        </authorList>
    </citation>
    <scope>NUCLEOTIDE SEQUENCE [LARGE SCALE GENOMIC DNA]</scope>
    <source>
        <strain evidence="2 3">NBRC 106308</strain>
    </source>
</reference>
<evidence type="ECO:0000313" key="2">
    <source>
        <dbReference type="EMBL" id="GEO33240.1"/>
    </source>
</evidence>
<protein>
    <recommendedName>
        <fullName evidence="4">Bacteriocin-protection protein</fullName>
    </recommendedName>
</protein>
<evidence type="ECO:0008006" key="4">
    <source>
        <dbReference type="Google" id="ProtNLM"/>
    </source>
</evidence>
<accession>A0A512DAH9</accession>
<gene>
    <name evidence="2" type="ORF">CAE01nite_09650</name>
</gene>
<sequence>MVVELDELLVPDVAGWRAWLLEHHEASPGVWLVLHKKGGDVTSLAYPAAVEEALCFGWIDGQARRRDDGSSFLRMTPRRPRSVWSPSNVERVARLEREGRMHGSGRAAVRAAQSDGRWARATATPPD</sequence>